<dbReference type="EMBL" id="CM037018">
    <property type="protein sequence ID" value="KAH7674868.1"/>
    <property type="molecule type" value="Genomic_DNA"/>
</dbReference>
<dbReference type="Proteomes" id="UP000827976">
    <property type="component" value="Chromosome 8"/>
</dbReference>
<proteinExistence type="predicted"/>
<protein>
    <submittedName>
        <fullName evidence="1">Chlorophyll a-b binding protein</fullName>
    </submittedName>
</protein>
<comment type="caution">
    <text evidence="1">The sequence shown here is derived from an EMBL/GenBank/DDBJ whole genome shotgun (WGS) entry which is preliminary data.</text>
</comment>
<evidence type="ECO:0000313" key="2">
    <source>
        <dbReference type="Proteomes" id="UP000827976"/>
    </source>
</evidence>
<evidence type="ECO:0000313" key="1">
    <source>
        <dbReference type="EMBL" id="KAH7674868.1"/>
    </source>
</evidence>
<reference evidence="2" key="1">
    <citation type="journal article" date="2022" name="Nat. Commun.">
        <title>Chromosome evolution and the genetic basis of agronomically important traits in greater yam.</title>
        <authorList>
            <person name="Bredeson J.V."/>
            <person name="Lyons J.B."/>
            <person name="Oniyinde I.O."/>
            <person name="Okereke N.R."/>
            <person name="Kolade O."/>
            <person name="Nnabue I."/>
            <person name="Nwadili C.O."/>
            <person name="Hribova E."/>
            <person name="Parker M."/>
            <person name="Nwogha J."/>
            <person name="Shu S."/>
            <person name="Carlson J."/>
            <person name="Kariba R."/>
            <person name="Muthemba S."/>
            <person name="Knop K."/>
            <person name="Barton G.J."/>
            <person name="Sherwood A.V."/>
            <person name="Lopez-Montes A."/>
            <person name="Asiedu R."/>
            <person name="Jamnadass R."/>
            <person name="Muchugi A."/>
            <person name="Goodstein D."/>
            <person name="Egesi C.N."/>
            <person name="Featherston J."/>
            <person name="Asfaw A."/>
            <person name="Simpson G.G."/>
            <person name="Dolezel J."/>
            <person name="Hendre P.S."/>
            <person name="Van Deynze A."/>
            <person name="Kumar P.L."/>
            <person name="Obidiegwu J.E."/>
            <person name="Bhattacharjee R."/>
            <person name="Rokhsar D.S."/>
        </authorList>
    </citation>
    <scope>NUCLEOTIDE SEQUENCE [LARGE SCALE GENOMIC DNA]</scope>
    <source>
        <strain evidence="2">cv. TDa95/00328</strain>
    </source>
</reference>
<keyword evidence="2" id="KW-1185">Reference proteome</keyword>
<name>A0ACB7VL58_DIOAL</name>
<sequence>MGSSSFGPLSAAPCSSTIKLTTSSSSHPHTICRWRPQGKQLLNIVVMRSGQHTLQVTANANAPRGKRTSNENITMVDPLEAKRLATKQMQEIKAREKLKRQRRIEAINGTWAMIGLTVGLVIEGQTGNGILAQSNSSDTNCIGKEQQLQEERIRCFYRRKCFVLN</sequence>
<gene>
    <name evidence="1" type="ORF">IHE45_08G101000</name>
</gene>
<accession>A0ACB7VL58</accession>
<organism evidence="1 2">
    <name type="scientific">Dioscorea alata</name>
    <name type="common">Purple yam</name>
    <dbReference type="NCBI Taxonomy" id="55571"/>
    <lineage>
        <taxon>Eukaryota</taxon>
        <taxon>Viridiplantae</taxon>
        <taxon>Streptophyta</taxon>
        <taxon>Embryophyta</taxon>
        <taxon>Tracheophyta</taxon>
        <taxon>Spermatophyta</taxon>
        <taxon>Magnoliopsida</taxon>
        <taxon>Liliopsida</taxon>
        <taxon>Dioscoreales</taxon>
        <taxon>Dioscoreaceae</taxon>
        <taxon>Dioscorea</taxon>
    </lineage>
</organism>